<dbReference type="EMBL" id="KQ086158">
    <property type="protein sequence ID" value="KLO07139.1"/>
    <property type="molecule type" value="Genomic_DNA"/>
</dbReference>
<feature type="region of interest" description="Disordered" evidence="1">
    <location>
        <begin position="85"/>
        <end position="106"/>
    </location>
</feature>
<dbReference type="AlphaFoldDB" id="A0A0H2R5L7"/>
<name>A0A0H2R5L7_9AGAM</name>
<keyword evidence="3" id="KW-1185">Reference proteome</keyword>
<gene>
    <name evidence="2" type="ORF">SCHPADRAFT_894899</name>
</gene>
<protein>
    <submittedName>
        <fullName evidence="2">Uncharacterized protein</fullName>
    </submittedName>
</protein>
<evidence type="ECO:0000313" key="2">
    <source>
        <dbReference type="EMBL" id="KLO07139.1"/>
    </source>
</evidence>
<organism evidence="2 3">
    <name type="scientific">Schizopora paradoxa</name>
    <dbReference type="NCBI Taxonomy" id="27342"/>
    <lineage>
        <taxon>Eukaryota</taxon>
        <taxon>Fungi</taxon>
        <taxon>Dikarya</taxon>
        <taxon>Basidiomycota</taxon>
        <taxon>Agaricomycotina</taxon>
        <taxon>Agaricomycetes</taxon>
        <taxon>Hymenochaetales</taxon>
        <taxon>Schizoporaceae</taxon>
        <taxon>Schizopora</taxon>
    </lineage>
</organism>
<proteinExistence type="predicted"/>
<sequence>MWGANHIGPALFRVSSYHIELIIEMACSITQDALLQESINDKHDLPSAQDFLLSFAEADGMARARSSGVAGDAAVDDGENRGATAFESEASSSGDSTVDDSDGEDEGAVVLESESSPYHPTSRCALRYALVCKPWYHIAQPLVFRHLLVDDRCDWSALAQRLAQPVCMGVSGVGPLCGRKAASLVRWLDVRTSDFNEQYQASLIHMLVNMDGLGAFALKTTSDSDDDSVDVGTVLSLQSTFIALFCAAMAKASSKIISFALTTSMTHSAVRSLLATVATFLHIETFVLQHDIVLDYSKRLLSPQDRFVLLPNLGTLLYRSLRGGNYPLLSHIGRWNTPRMTALIMISRTPLIGGGLIIFRNIRQLETLVVPRAYFYPEASMPRTDTLTQVIIHYCHIIQAFPVTYTNLTYIGLRGRIYYVRNGRLRLDLAALSSSMRRFAKSRVFPQLQTIQLLDVASAELFDYTWEQKEGTLWCCWLLALQDAGVAFVDKNELHLRMVPPHVFPNVPIAPSRALLNRWLNSFTRRVEISNRIEAGTNPFEQVVFEDDSELESDTDTILMTTPEGSDDDEEDADEEDDGEADDDDSDGEVDAMDEDVDDA</sequence>
<evidence type="ECO:0000313" key="3">
    <source>
        <dbReference type="Proteomes" id="UP000053477"/>
    </source>
</evidence>
<dbReference type="InParanoid" id="A0A0H2R5L7"/>
<dbReference type="Proteomes" id="UP000053477">
    <property type="component" value="Unassembled WGS sequence"/>
</dbReference>
<feature type="compositionally biased region" description="Acidic residues" evidence="1">
    <location>
        <begin position="97"/>
        <end position="106"/>
    </location>
</feature>
<evidence type="ECO:0000256" key="1">
    <source>
        <dbReference type="SAM" id="MobiDB-lite"/>
    </source>
</evidence>
<feature type="region of interest" description="Disordered" evidence="1">
    <location>
        <begin position="549"/>
        <end position="600"/>
    </location>
</feature>
<feature type="compositionally biased region" description="Acidic residues" evidence="1">
    <location>
        <begin position="565"/>
        <end position="600"/>
    </location>
</feature>
<reference evidence="2 3" key="1">
    <citation type="submission" date="2015-04" db="EMBL/GenBank/DDBJ databases">
        <title>Complete genome sequence of Schizopora paradoxa KUC8140, a cosmopolitan wood degrader in East Asia.</title>
        <authorList>
            <consortium name="DOE Joint Genome Institute"/>
            <person name="Min B."/>
            <person name="Park H."/>
            <person name="Jang Y."/>
            <person name="Kim J.-J."/>
            <person name="Kim K.H."/>
            <person name="Pangilinan J."/>
            <person name="Lipzen A."/>
            <person name="Riley R."/>
            <person name="Grigoriev I.V."/>
            <person name="Spatafora J.W."/>
            <person name="Choi I.-G."/>
        </authorList>
    </citation>
    <scope>NUCLEOTIDE SEQUENCE [LARGE SCALE GENOMIC DNA]</scope>
    <source>
        <strain evidence="2 3">KUC8140</strain>
    </source>
</reference>
<accession>A0A0H2R5L7</accession>